<feature type="region of interest" description="Disordered" evidence="3">
    <location>
        <begin position="193"/>
        <end position="212"/>
    </location>
</feature>
<feature type="region of interest" description="Disordered" evidence="3">
    <location>
        <begin position="707"/>
        <end position="728"/>
    </location>
</feature>
<dbReference type="STRING" id="174720.A0A0N5B6D3"/>
<feature type="region of interest" description="Disordered" evidence="3">
    <location>
        <begin position="369"/>
        <end position="396"/>
    </location>
</feature>
<dbReference type="Pfam" id="PF25332">
    <property type="entry name" value="C2_PACS_N"/>
    <property type="match status" value="1"/>
</dbReference>
<evidence type="ECO:0000256" key="1">
    <source>
        <dbReference type="ARBA" id="ARBA00008590"/>
    </source>
</evidence>
<sequence length="882" mass="100444">MADLSLSSSQFKMRMFANWESDRSSSSTVQRVFLLSINRLTLNSISADLANTLVITFKLRNGKRSLRTNDINIPQTQNDKITIDLDLSVTIQYPHFLKKVNTLHILIQRRKKYGKRKIPGFKNIAVGKLNLTDVLQNGSLKEITLWLMNDYDKSENLNYEYLTPFGVLSITNCYSQSAPSQFIEKSKNDELGTLSEEDDDQDSSQEDATNIRDDYIRNNLYHNIHSRRNKHSRQTPSTKKLNQKNLKQKFVNLMKKLKNTDVGEPEKEGSIVMARTAQELEEWFEELENLSDSGPEFDNDRVSIISNPRPGLRPFFSSTSNIDIYPVLEKYQTNISEESAETDEPETSSDHDIGNESLTESLFKRDSDNHKSELGAKNSFTHHTPSKHHPFHAASFDMTDKTNTDKILRSSTLHSLGDQKKSSNHNISQTFDSISSVHSQTCQPSTPNKQFENQVAFTEILSKTLKLDDPSLISLRNVWLICTQDMPSLKCLHNLSSEIKILDCFSLTDTKAALHGIISKIQKFCNTNSCEPDETLIGICGSDKHISNIVRAYIDSMQNKTSNNWTNYLRFVVVAPLYSTVGRLLKPLNSDFSNLIENFWSNLSHQKINEAEEIMKLLINLNNVLKSTRDSPNSSSGEGLCFKRLNLPLGEVMLQSSTNDSVSVSRQLFIPFILQVTVGDAENMSPLYKTNSIDNAEKLVQSTNSHGNVTNLSRNTYSPPHSPSSIKNDTKELQIDYWTIPPSAAREAQASSDNYAFDRNIQPRKDLFSNSEKTTLKTNFKYLCIYRDLLSQFLNFQFVKEKKKDNVLQKFARKKGNKGDFNSYQNFLTSSITRLICHAKHSNFEVTIDGNIYTSIRFFQISSQWQTHVKFFPIALSINNIN</sequence>
<evidence type="ECO:0000256" key="3">
    <source>
        <dbReference type="SAM" id="MobiDB-lite"/>
    </source>
</evidence>
<feature type="compositionally biased region" description="Polar residues" evidence="3">
    <location>
        <begin position="707"/>
        <end position="727"/>
    </location>
</feature>
<evidence type="ECO:0000256" key="2">
    <source>
        <dbReference type="ARBA" id="ARBA00022553"/>
    </source>
</evidence>
<dbReference type="InterPro" id="IPR019381">
    <property type="entry name" value="PACS1/2_C"/>
</dbReference>
<feature type="region of interest" description="Disordered" evidence="3">
    <location>
        <begin position="336"/>
        <end position="355"/>
    </location>
</feature>
<proteinExistence type="inferred from homology"/>
<comment type="similarity">
    <text evidence="1">Belongs to the PACS family.</text>
</comment>
<evidence type="ECO:0000259" key="4">
    <source>
        <dbReference type="Pfam" id="PF10254"/>
    </source>
</evidence>
<dbReference type="Proteomes" id="UP000046392">
    <property type="component" value="Unplaced"/>
</dbReference>
<dbReference type="InterPro" id="IPR057541">
    <property type="entry name" value="PACS1/2_N"/>
</dbReference>
<dbReference type="WBParaSite" id="SPAL_0000162300.1">
    <property type="protein sequence ID" value="SPAL_0000162300.1"/>
    <property type="gene ID" value="SPAL_0000162300"/>
</dbReference>
<feature type="domain" description="Phosphofurin acidic cluster sorting protein 1/2 C-terminal" evidence="4">
    <location>
        <begin position="477"/>
        <end position="877"/>
    </location>
</feature>
<feature type="compositionally biased region" description="Acidic residues" evidence="3">
    <location>
        <begin position="338"/>
        <end position="347"/>
    </location>
</feature>
<evidence type="ECO:0000259" key="5">
    <source>
        <dbReference type="Pfam" id="PF25332"/>
    </source>
</evidence>
<feature type="compositionally biased region" description="Acidic residues" evidence="3">
    <location>
        <begin position="195"/>
        <end position="205"/>
    </location>
</feature>
<dbReference type="AlphaFoldDB" id="A0A0N5B6D3"/>
<dbReference type="PANTHER" id="PTHR13280:SF17">
    <property type="entry name" value="KRUEPPEL TARGET AT 95D, ISOFORM A"/>
    <property type="match status" value="1"/>
</dbReference>
<organism evidence="6 7">
    <name type="scientific">Strongyloides papillosus</name>
    <name type="common">Intestinal threadworm</name>
    <dbReference type="NCBI Taxonomy" id="174720"/>
    <lineage>
        <taxon>Eukaryota</taxon>
        <taxon>Metazoa</taxon>
        <taxon>Ecdysozoa</taxon>
        <taxon>Nematoda</taxon>
        <taxon>Chromadorea</taxon>
        <taxon>Rhabditida</taxon>
        <taxon>Tylenchina</taxon>
        <taxon>Panagrolaimomorpha</taxon>
        <taxon>Strongyloidoidea</taxon>
        <taxon>Strongyloididae</taxon>
        <taxon>Strongyloides</taxon>
    </lineage>
</organism>
<dbReference type="Pfam" id="PF10254">
    <property type="entry name" value="Pacs-1"/>
    <property type="match status" value="1"/>
</dbReference>
<accession>A0A0N5B6D3</accession>
<evidence type="ECO:0000313" key="6">
    <source>
        <dbReference type="Proteomes" id="UP000046392"/>
    </source>
</evidence>
<reference evidence="7" key="1">
    <citation type="submission" date="2017-02" db="UniProtKB">
        <authorList>
            <consortium name="WormBaseParasite"/>
        </authorList>
    </citation>
    <scope>IDENTIFICATION</scope>
</reference>
<dbReference type="PANTHER" id="PTHR13280">
    <property type="entry name" value="PHOSPHOFURIN ACIDIC CLUSTER SORTING PROTEIN"/>
    <property type="match status" value="1"/>
</dbReference>
<feature type="domain" description="Phosphofurin acidic cluster sorting protein 1/2 N-terminal C2" evidence="5">
    <location>
        <begin position="12"/>
        <end position="178"/>
    </location>
</feature>
<keyword evidence="6" id="KW-1185">Reference proteome</keyword>
<dbReference type="GO" id="GO:0072659">
    <property type="term" value="P:protein localization to plasma membrane"/>
    <property type="evidence" value="ECO:0007669"/>
    <property type="project" value="TreeGrafter"/>
</dbReference>
<name>A0A0N5B6D3_STREA</name>
<protein>
    <submittedName>
        <fullName evidence="7">C2 NT-type domain-containing protein</fullName>
    </submittedName>
</protein>
<keyword evidence="2" id="KW-0597">Phosphoprotein</keyword>
<evidence type="ECO:0000313" key="7">
    <source>
        <dbReference type="WBParaSite" id="SPAL_0000162300.1"/>
    </source>
</evidence>